<reference evidence="2 3" key="1">
    <citation type="submission" date="2019-01" db="EMBL/GenBank/DDBJ databases">
        <authorList>
            <person name="Sayadi A."/>
        </authorList>
    </citation>
    <scope>NUCLEOTIDE SEQUENCE [LARGE SCALE GENOMIC DNA]</scope>
</reference>
<feature type="region of interest" description="Disordered" evidence="1">
    <location>
        <begin position="368"/>
        <end position="404"/>
    </location>
</feature>
<dbReference type="EMBL" id="CAACVG010007303">
    <property type="protein sequence ID" value="VEN44747.1"/>
    <property type="molecule type" value="Genomic_DNA"/>
</dbReference>
<feature type="region of interest" description="Disordered" evidence="1">
    <location>
        <begin position="1"/>
        <end position="66"/>
    </location>
</feature>
<accession>A0A653C9Z4</accession>
<feature type="compositionally biased region" description="Basic and acidic residues" evidence="1">
    <location>
        <begin position="379"/>
        <end position="404"/>
    </location>
</feature>
<feature type="compositionally biased region" description="Low complexity" evidence="1">
    <location>
        <begin position="257"/>
        <end position="268"/>
    </location>
</feature>
<dbReference type="AlphaFoldDB" id="A0A653C9Z4"/>
<feature type="compositionally biased region" description="Basic and acidic residues" evidence="1">
    <location>
        <begin position="301"/>
        <end position="318"/>
    </location>
</feature>
<dbReference type="Proteomes" id="UP000410492">
    <property type="component" value="Unassembled WGS sequence"/>
</dbReference>
<sequence>MKSGSTSSLREGKTDELNKSNSSKSLPEKKSDTFPVKKVLQQPRTDVPKDINSLQQKPLSKKSVGDALTHKNKMAESVCTAPETTVKDISQVDIEQTVFKPKPVIIGTVGEIEEKKAPPKVMVDAVEIVESPKKKDKKFRFNLDVEVKAEPPKIKMPIQNGVVEIPTPKDPLVIGILKKKPLSLVGQVLEEKQRALKTKKIVIKKETDSNARNIVDIVNDSQVDKKAISKFAPLSLNKDKVDPNQIPKRKIFTTKVSQSSTDSSAPSSPVKLVSPFTKNDDVFVKRTVVVPRNKTAAPKCVENEKDTDSKFKDNDDFARPVSPLRQHGEIMNHEMTDLINKTDSNTVVQKKADKGEVTTGKVPIKKKVIQKKTVSPPSSEKKNFEANKEANEEPKLEQRDEAKANEDVKLKDLVDDGLKRNIAVKAARKQTIANKEAESAKDKVTELLKTNEKVAEKIPKKEMKANGEVEAQIVIKDSKLESKADWAVGVEMTKDKAIVEKGRKLQTVT</sequence>
<gene>
    <name evidence="2" type="ORF">CALMAC_LOCUS7427</name>
</gene>
<feature type="region of interest" description="Disordered" evidence="1">
    <location>
        <begin position="248"/>
        <end position="272"/>
    </location>
</feature>
<dbReference type="OrthoDB" id="10047816at2759"/>
<proteinExistence type="predicted"/>
<feature type="region of interest" description="Disordered" evidence="1">
    <location>
        <begin position="299"/>
        <end position="321"/>
    </location>
</feature>
<protein>
    <submittedName>
        <fullName evidence="2">Uncharacterized protein</fullName>
    </submittedName>
</protein>
<evidence type="ECO:0000313" key="3">
    <source>
        <dbReference type="Proteomes" id="UP000410492"/>
    </source>
</evidence>
<organism evidence="2 3">
    <name type="scientific">Callosobruchus maculatus</name>
    <name type="common">Southern cowpea weevil</name>
    <name type="synonym">Pulse bruchid</name>
    <dbReference type="NCBI Taxonomy" id="64391"/>
    <lineage>
        <taxon>Eukaryota</taxon>
        <taxon>Metazoa</taxon>
        <taxon>Ecdysozoa</taxon>
        <taxon>Arthropoda</taxon>
        <taxon>Hexapoda</taxon>
        <taxon>Insecta</taxon>
        <taxon>Pterygota</taxon>
        <taxon>Neoptera</taxon>
        <taxon>Endopterygota</taxon>
        <taxon>Coleoptera</taxon>
        <taxon>Polyphaga</taxon>
        <taxon>Cucujiformia</taxon>
        <taxon>Chrysomeloidea</taxon>
        <taxon>Chrysomelidae</taxon>
        <taxon>Bruchinae</taxon>
        <taxon>Bruchini</taxon>
        <taxon>Callosobruchus</taxon>
    </lineage>
</organism>
<evidence type="ECO:0000256" key="1">
    <source>
        <dbReference type="SAM" id="MobiDB-lite"/>
    </source>
</evidence>
<keyword evidence="3" id="KW-1185">Reference proteome</keyword>
<evidence type="ECO:0000313" key="2">
    <source>
        <dbReference type="EMBL" id="VEN44747.1"/>
    </source>
</evidence>
<name>A0A653C9Z4_CALMS</name>